<dbReference type="InterPro" id="IPR018464">
    <property type="entry name" value="CENP-O"/>
</dbReference>
<keyword evidence="8" id="KW-1185">Reference proteome</keyword>
<dbReference type="OrthoDB" id="10050372at2759"/>
<dbReference type="Proteomes" id="UP000510647">
    <property type="component" value="Chromosome 5"/>
</dbReference>
<evidence type="ECO:0000313" key="8">
    <source>
        <dbReference type="Proteomes" id="UP000510647"/>
    </source>
</evidence>
<dbReference type="CDD" id="cd23834">
    <property type="entry name" value="DRWD-C_Mcm21"/>
    <property type="match status" value="1"/>
</dbReference>
<evidence type="ECO:0000256" key="6">
    <source>
        <dbReference type="ARBA" id="ARBA00023328"/>
    </source>
</evidence>
<name>A0A7H9HW11_9SACH</name>
<gene>
    <name evidence="7" type="ORF">HG537_0E02920</name>
</gene>
<keyword evidence="5" id="KW-0539">Nucleus</keyword>
<evidence type="ECO:0000256" key="2">
    <source>
        <dbReference type="ARBA" id="ARBA00004584"/>
    </source>
</evidence>
<evidence type="ECO:0000256" key="4">
    <source>
        <dbReference type="ARBA" id="ARBA00022454"/>
    </source>
</evidence>
<sequence>MKKRTAETVVRTPKKQRIAENGNSPVIQHQLLDPTIAKFINTENLISPSKRSRNVRQKDGNDSIYDSVLLENGYRMFGISTFPVVDPSDLKLNEETNKTQITREMIGIRLEVFNETLSKYEKPYYVLLKKNMKSDSWTLFKHTVPQYIDVKALFNNTNGGIITSHNSIYLFAKELYKQLVALSTRVQYLEELVNSKLVADLDIDLEAAAVAFARNGAQFKLLLQGDEIVSCTIRSDIMEASLKPRHETLFLGPIDELALKLKHMDQQ</sequence>
<keyword evidence="4" id="KW-0158">Chromosome</keyword>
<dbReference type="GO" id="GO:0005634">
    <property type="term" value="C:nucleus"/>
    <property type="evidence" value="ECO:0007669"/>
    <property type="project" value="UniProtKB-SubCell"/>
</dbReference>
<organism evidence="7 8">
    <name type="scientific">Torulaspora globosa</name>
    <dbReference type="NCBI Taxonomy" id="48254"/>
    <lineage>
        <taxon>Eukaryota</taxon>
        <taxon>Fungi</taxon>
        <taxon>Dikarya</taxon>
        <taxon>Ascomycota</taxon>
        <taxon>Saccharomycotina</taxon>
        <taxon>Saccharomycetes</taxon>
        <taxon>Saccharomycetales</taxon>
        <taxon>Saccharomycetaceae</taxon>
        <taxon>Torulaspora</taxon>
    </lineage>
</organism>
<dbReference type="Pfam" id="PF09496">
    <property type="entry name" value="CENP-O"/>
    <property type="match status" value="1"/>
</dbReference>
<accession>A0A7H9HW11</accession>
<comment type="similarity">
    <text evidence="3">Belongs to the CENP-O/MCM21 family.</text>
</comment>
<evidence type="ECO:0000256" key="5">
    <source>
        <dbReference type="ARBA" id="ARBA00023242"/>
    </source>
</evidence>
<keyword evidence="6" id="KW-0137">Centromere</keyword>
<evidence type="ECO:0000256" key="1">
    <source>
        <dbReference type="ARBA" id="ARBA00004123"/>
    </source>
</evidence>
<dbReference type="GO" id="GO:0000776">
    <property type="term" value="C:kinetochore"/>
    <property type="evidence" value="ECO:0007669"/>
    <property type="project" value="InterPro"/>
</dbReference>
<dbReference type="EMBL" id="CP059271">
    <property type="protein sequence ID" value="QLQ80937.1"/>
    <property type="molecule type" value="Genomic_DNA"/>
</dbReference>
<reference evidence="7 8" key="1">
    <citation type="submission" date="2020-06" db="EMBL/GenBank/DDBJ databases">
        <title>The yeast mating-type switching endonuclease HO is a domesticated member of an unorthodox homing genetic element family.</title>
        <authorList>
            <person name="Coughlan A.Y."/>
            <person name="Lombardi L."/>
            <person name="Braun-Galleani S."/>
            <person name="Martos A.R."/>
            <person name="Galeote V."/>
            <person name="Bigey F."/>
            <person name="Dequin S."/>
            <person name="Byrne K.P."/>
            <person name="Wolfe K.H."/>
        </authorList>
    </citation>
    <scope>NUCLEOTIDE SEQUENCE [LARGE SCALE GENOMIC DNA]</scope>
    <source>
        <strain evidence="7 8">CBS2947</strain>
    </source>
</reference>
<evidence type="ECO:0000313" key="7">
    <source>
        <dbReference type="EMBL" id="QLQ80937.1"/>
    </source>
</evidence>
<proteinExistence type="inferred from homology"/>
<protein>
    <submittedName>
        <fullName evidence="7">Uncharacterized protein</fullName>
    </submittedName>
</protein>
<comment type="subcellular location">
    <subcellularLocation>
        <location evidence="2">Chromosome</location>
        <location evidence="2">Centromere</location>
    </subcellularLocation>
    <subcellularLocation>
        <location evidence="1">Nucleus</location>
    </subcellularLocation>
</comment>
<evidence type="ECO:0000256" key="3">
    <source>
        <dbReference type="ARBA" id="ARBA00007321"/>
    </source>
</evidence>
<dbReference type="AlphaFoldDB" id="A0A7H9HW11"/>